<evidence type="ECO:0000313" key="2">
    <source>
        <dbReference type="EMBL" id="OLF18090.1"/>
    </source>
</evidence>
<dbReference type="RefSeq" id="WP_075124948.1">
    <property type="nucleotide sequence ID" value="NZ_MSIE01000011.1"/>
</dbReference>
<sequence>MIVVLLLTVVLVLGGLGFGIYLLVRPDPPVQGVPAPRPPADEGPSPSPSASSSTPSTSSTTAPPASSTSAVPLPSTTEPETGGGETAGRAPGDPRDVARDYVRAVNARDEPAATDLTCARADAGTLFPLAGDREVALREVEVIEDTVASATVRVGDEETALLLENQENRWCVSI</sequence>
<organism evidence="2 3">
    <name type="scientific">Actinophytocola xanthii</name>
    <dbReference type="NCBI Taxonomy" id="1912961"/>
    <lineage>
        <taxon>Bacteria</taxon>
        <taxon>Bacillati</taxon>
        <taxon>Actinomycetota</taxon>
        <taxon>Actinomycetes</taxon>
        <taxon>Pseudonocardiales</taxon>
        <taxon>Pseudonocardiaceae</taxon>
    </lineage>
</organism>
<proteinExistence type="predicted"/>
<name>A0A1Q8CUR0_9PSEU</name>
<evidence type="ECO:0000256" key="1">
    <source>
        <dbReference type="SAM" id="MobiDB-lite"/>
    </source>
</evidence>
<dbReference type="Proteomes" id="UP000185596">
    <property type="component" value="Unassembled WGS sequence"/>
</dbReference>
<accession>A0A1Q8CUR0</accession>
<dbReference type="STRING" id="1912961.BU204_08075"/>
<comment type="caution">
    <text evidence="2">The sequence shown here is derived from an EMBL/GenBank/DDBJ whole genome shotgun (WGS) entry which is preliminary data.</text>
</comment>
<protein>
    <submittedName>
        <fullName evidence="2">Uncharacterized protein</fullName>
    </submittedName>
</protein>
<dbReference type="EMBL" id="MSIE01000011">
    <property type="protein sequence ID" value="OLF18090.1"/>
    <property type="molecule type" value="Genomic_DNA"/>
</dbReference>
<gene>
    <name evidence="2" type="ORF">BU204_08075</name>
</gene>
<feature type="compositionally biased region" description="Basic and acidic residues" evidence="1">
    <location>
        <begin position="92"/>
        <end position="101"/>
    </location>
</feature>
<feature type="compositionally biased region" description="Low complexity" evidence="1">
    <location>
        <begin position="42"/>
        <end position="80"/>
    </location>
</feature>
<dbReference type="OrthoDB" id="3700906at2"/>
<keyword evidence="3" id="KW-1185">Reference proteome</keyword>
<reference evidence="2 3" key="1">
    <citation type="submission" date="2016-12" db="EMBL/GenBank/DDBJ databases">
        <title>The draft genome sequence of Actinophytocola sp. 11-183.</title>
        <authorList>
            <person name="Wang W."/>
            <person name="Yuan L."/>
        </authorList>
    </citation>
    <scope>NUCLEOTIDE SEQUENCE [LARGE SCALE GENOMIC DNA]</scope>
    <source>
        <strain evidence="2 3">11-183</strain>
    </source>
</reference>
<dbReference type="AlphaFoldDB" id="A0A1Q8CUR0"/>
<evidence type="ECO:0000313" key="3">
    <source>
        <dbReference type="Proteomes" id="UP000185596"/>
    </source>
</evidence>
<feature type="region of interest" description="Disordered" evidence="1">
    <location>
        <begin position="32"/>
        <end position="101"/>
    </location>
</feature>